<keyword evidence="11" id="KW-0472">Membrane</keyword>
<dbReference type="Gene3D" id="3.40.640.10">
    <property type="entry name" value="Type I PLP-dependent aspartate aminotransferase-like (Major domain)"/>
    <property type="match status" value="2"/>
</dbReference>
<keyword evidence="6 13" id="KW-0808">Transferase</keyword>
<dbReference type="Proteomes" id="UP000002630">
    <property type="component" value="Linkage Group LG23"/>
</dbReference>
<dbReference type="PANTHER" id="PTHR13693">
    <property type="entry name" value="CLASS II AMINOTRANSFERASE/8-AMINO-7-OXONONANOATE SYNTHASE"/>
    <property type="match status" value="1"/>
</dbReference>
<keyword evidence="9" id="KW-0443">Lipid metabolism</keyword>
<keyword evidence="7" id="KW-0663">Pyridoxal phosphate</keyword>
<dbReference type="Gene3D" id="3.90.1150.10">
    <property type="entry name" value="Aspartate Aminotransferase, domain 1"/>
    <property type="match status" value="1"/>
</dbReference>
<evidence type="ECO:0000313" key="13">
    <source>
        <dbReference type="EMBL" id="CBN79114.1"/>
    </source>
</evidence>
<evidence type="ECO:0000256" key="1">
    <source>
        <dbReference type="ARBA" id="ARBA00001933"/>
    </source>
</evidence>
<dbReference type="InterPro" id="IPR015422">
    <property type="entry name" value="PyrdxlP-dep_Trfase_small"/>
</dbReference>
<keyword evidence="11" id="KW-1133">Transmembrane helix</keyword>
<comment type="pathway">
    <text evidence="2">Lipid metabolism; sphingolipid metabolism.</text>
</comment>
<evidence type="ECO:0000259" key="12">
    <source>
        <dbReference type="Pfam" id="PF00155"/>
    </source>
</evidence>
<dbReference type="OrthoDB" id="3168162at2759"/>
<dbReference type="InterPro" id="IPR004839">
    <property type="entry name" value="Aminotransferase_I/II_large"/>
</dbReference>
<evidence type="ECO:0000256" key="7">
    <source>
        <dbReference type="ARBA" id="ARBA00022898"/>
    </source>
</evidence>
<evidence type="ECO:0000256" key="4">
    <source>
        <dbReference type="ARBA" id="ARBA00008392"/>
    </source>
</evidence>
<dbReference type="EMBL" id="FN649748">
    <property type="protein sequence ID" value="CBN79114.1"/>
    <property type="molecule type" value="Genomic_DNA"/>
</dbReference>
<evidence type="ECO:0000256" key="8">
    <source>
        <dbReference type="ARBA" id="ARBA00022919"/>
    </source>
</evidence>
<dbReference type="GO" id="GO:0030170">
    <property type="term" value="F:pyridoxal phosphate binding"/>
    <property type="evidence" value="ECO:0007669"/>
    <property type="project" value="InterPro"/>
</dbReference>
<comment type="cofactor">
    <cofactor evidence="1">
        <name>pyridoxal 5'-phosphate</name>
        <dbReference type="ChEBI" id="CHEBI:597326"/>
    </cofactor>
</comment>
<evidence type="ECO:0000256" key="6">
    <source>
        <dbReference type="ARBA" id="ARBA00022679"/>
    </source>
</evidence>
<keyword evidence="10 13" id="KW-0012">Acyltransferase</keyword>
<dbReference type="InterPro" id="IPR015424">
    <property type="entry name" value="PyrdxlP-dep_Trfase"/>
</dbReference>
<dbReference type="GO" id="GO:0016020">
    <property type="term" value="C:membrane"/>
    <property type="evidence" value="ECO:0007669"/>
    <property type="project" value="GOC"/>
</dbReference>
<dbReference type="GO" id="GO:0005783">
    <property type="term" value="C:endoplasmic reticulum"/>
    <property type="evidence" value="ECO:0007669"/>
    <property type="project" value="TreeGrafter"/>
</dbReference>
<comment type="similarity">
    <text evidence="4">Belongs to the class-II pyridoxal-phosphate-dependent aminotransferase family.</text>
</comment>
<keyword evidence="14" id="KW-1185">Reference proteome</keyword>
<evidence type="ECO:0000256" key="3">
    <source>
        <dbReference type="ARBA" id="ARBA00004991"/>
    </source>
</evidence>
<comment type="pathway">
    <text evidence="3">Sphingolipid metabolism.</text>
</comment>
<feature type="transmembrane region" description="Helical" evidence="11">
    <location>
        <begin position="15"/>
        <end position="33"/>
    </location>
</feature>
<name>D8LHG3_ECTSI</name>
<dbReference type="STRING" id="2880.D8LHG3"/>
<reference evidence="13 14" key="1">
    <citation type="journal article" date="2010" name="Nature">
        <title>The Ectocarpus genome and the independent evolution of multicellularity in brown algae.</title>
        <authorList>
            <person name="Cock J.M."/>
            <person name="Sterck L."/>
            <person name="Rouze P."/>
            <person name="Scornet D."/>
            <person name="Allen A.E."/>
            <person name="Amoutzias G."/>
            <person name="Anthouard V."/>
            <person name="Artiguenave F."/>
            <person name="Aury J.M."/>
            <person name="Badger J.H."/>
            <person name="Beszteri B."/>
            <person name="Billiau K."/>
            <person name="Bonnet E."/>
            <person name="Bothwell J.H."/>
            <person name="Bowler C."/>
            <person name="Boyen C."/>
            <person name="Brownlee C."/>
            <person name="Carrano C.J."/>
            <person name="Charrier B."/>
            <person name="Cho G.Y."/>
            <person name="Coelho S.M."/>
            <person name="Collen J."/>
            <person name="Corre E."/>
            <person name="Da Silva C."/>
            <person name="Delage L."/>
            <person name="Delaroque N."/>
            <person name="Dittami S.M."/>
            <person name="Doulbeau S."/>
            <person name="Elias M."/>
            <person name="Farnham G."/>
            <person name="Gachon C.M."/>
            <person name="Gschloessl B."/>
            <person name="Heesch S."/>
            <person name="Jabbari K."/>
            <person name="Jubin C."/>
            <person name="Kawai H."/>
            <person name="Kimura K."/>
            <person name="Kloareg B."/>
            <person name="Kupper F.C."/>
            <person name="Lang D."/>
            <person name="Le Bail A."/>
            <person name="Leblanc C."/>
            <person name="Lerouge P."/>
            <person name="Lohr M."/>
            <person name="Lopez P.J."/>
            <person name="Martens C."/>
            <person name="Maumus F."/>
            <person name="Michel G."/>
            <person name="Miranda-Saavedra D."/>
            <person name="Morales J."/>
            <person name="Moreau H."/>
            <person name="Motomura T."/>
            <person name="Nagasato C."/>
            <person name="Napoli C.A."/>
            <person name="Nelson D.R."/>
            <person name="Nyvall-Collen P."/>
            <person name="Peters A.F."/>
            <person name="Pommier C."/>
            <person name="Potin P."/>
            <person name="Poulain J."/>
            <person name="Quesneville H."/>
            <person name="Read B."/>
            <person name="Rensing S.A."/>
            <person name="Ritter A."/>
            <person name="Rousvoal S."/>
            <person name="Samanta M."/>
            <person name="Samson G."/>
            <person name="Schroeder D.C."/>
            <person name="Segurens B."/>
            <person name="Strittmatter M."/>
            <person name="Tonon T."/>
            <person name="Tregear J.W."/>
            <person name="Valentin K."/>
            <person name="von Dassow P."/>
            <person name="Yamagishi T."/>
            <person name="Van de Peer Y."/>
            <person name="Wincker P."/>
        </authorList>
    </citation>
    <scope>NUCLEOTIDE SEQUENCE [LARGE SCALE GENOMIC DNA]</scope>
    <source>
        <strain evidence="14">Ec32 / CCAP1310/4</strain>
    </source>
</reference>
<dbReference type="GO" id="GO:0046512">
    <property type="term" value="P:sphingosine biosynthetic process"/>
    <property type="evidence" value="ECO:0007669"/>
    <property type="project" value="TreeGrafter"/>
</dbReference>
<dbReference type="Pfam" id="PF00155">
    <property type="entry name" value="Aminotran_1_2"/>
    <property type="match status" value="1"/>
</dbReference>
<dbReference type="AlphaFoldDB" id="D8LHG3"/>
<keyword evidence="11" id="KW-0812">Transmembrane</keyword>
<evidence type="ECO:0000256" key="9">
    <source>
        <dbReference type="ARBA" id="ARBA00023098"/>
    </source>
</evidence>
<evidence type="ECO:0000313" key="14">
    <source>
        <dbReference type="Proteomes" id="UP000002630"/>
    </source>
</evidence>
<organism evidence="13 14">
    <name type="scientific">Ectocarpus siliculosus</name>
    <name type="common">Brown alga</name>
    <name type="synonym">Conferva siliculosa</name>
    <dbReference type="NCBI Taxonomy" id="2880"/>
    <lineage>
        <taxon>Eukaryota</taxon>
        <taxon>Sar</taxon>
        <taxon>Stramenopiles</taxon>
        <taxon>Ochrophyta</taxon>
        <taxon>PX clade</taxon>
        <taxon>Phaeophyceae</taxon>
        <taxon>Ectocarpales</taxon>
        <taxon>Ectocarpaceae</taxon>
        <taxon>Ectocarpus</taxon>
    </lineage>
</organism>
<keyword evidence="8" id="KW-0746">Sphingolipid metabolism</keyword>
<dbReference type="InParanoid" id="D8LHG3"/>
<evidence type="ECO:0000256" key="2">
    <source>
        <dbReference type="ARBA" id="ARBA00004760"/>
    </source>
</evidence>
<evidence type="ECO:0000256" key="5">
    <source>
        <dbReference type="ARBA" id="ARBA00013220"/>
    </source>
</evidence>
<dbReference type="InterPro" id="IPR015421">
    <property type="entry name" value="PyrdxlP-dep_Trfase_major"/>
</dbReference>
<accession>D8LHG3</accession>
<evidence type="ECO:0000256" key="10">
    <source>
        <dbReference type="ARBA" id="ARBA00023315"/>
    </source>
</evidence>
<dbReference type="EMBL" id="FN648367">
    <property type="protein sequence ID" value="CBN79114.1"/>
    <property type="molecule type" value="Genomic_DNA"/>
</dbReference>
<proteinExistence type="inferred from homology"/>
<dbReference type="InterPro" id="IPR050087">
    <property type="entry name" value="AON_synthase_class-II"/>
</dbReference>
<dbReference type="SUPFAM" id="SSF53383">
    <property type="entry name" value="PLP-dependent transferases"/>
    <property type="match status" value="1"/>
</dbReference>
<dbReference type="GO" id="GO:0046513">
    <property type="term" value="P:ceramide biosynthetic process"/>
    <property type="evidence" value="ECO:0007669"/>
    <property type="project" value="TreeGrafter"/>
</dbReference>
<dbReference type="PANTHER" id="PTHR13693:SF2">
    <property type="entry name" value="SERINE PALMITOYLTRANSFERASE 1"/>
    <property type="match status" value="1"/>
</dbReference>
<sequence>MYREWWLNLVREDPGHVVVETALIAFIVYILFFKKTLNPKDLSKPNLSSREIDEIIDDWKPEPLVPPLTEEETSEAESMPVVQEFSGPYLRVEGIEKPLLNMANFDFLGMGQREELKQAAVQALDKYGCGSCGPRGFYGTIDVHTKGVEENVQTGINLSRSTVRTFKHNDMDDLERVLKEIAAEDKKVKRNVLDQRRFIVVEGLYRNYGDLCPLPRLLELKVVDHQRLSAAGYCYSAAAPPFTSAAASAALGMLRAEPNLVAALRTNAEFLHGAVGAIPGLKVTSCALSPIVHVALAGEQEAAAVRLVLQGIAKRCAEGGVALTTSTYIPSEKFPPPPTIRITTNALHTREQLEQAVRVLAEATAAALVPVEGL</sequence>
<dbReference type="GO" id="GO:0004758">
    <property type="term" value="F:serine C-palmitoyltransferase activity"/>
    <property type="evidence" value="ECO:0007669"/>
    <property type="project" value="UniProtKB-EC"/>
</dbReference>
<protein>
    <recommendedName>
        <fullName evidence="5">serine C-palmitoyltransferase</fullName>
        <ecNumber evidence="5">2.3.1.50</ecNumber>
    </recommendedName>
</protein>
<evidence type="ECO:0000256" key="11">
    <source>
        <dbReference type="SAM" id="Phobius"/>
    </source>
</evidence>
<dbReference type="EC" id="2.3.1.50" evidence="5"/>
<feature type="domain" description="Aminotransferase class I/classII large" evidence="12">
    <location>
        <begin position="221"/>
        <end position="360"/>
    </location>
</feature>
<gene>
    <name evidence="13" type="primary">SPT</name>
    <name evidence="13" type="ORF">Esi_0192_0016</name>
</gene>